<dbReference type="InParanoid" id="D7G6B2"/>
<dbReference type="AlphaFoldDB" id="D7G6B2"/>
<evidence type="ECO:0000313" key="6">
    <source>
        <dbReference type="Proteomes" id="UP000002630"/>
    </source>
</evidence>
<reference evidence="5 6" key="1">
    <citation type="journal article" date="2010" name="Nature">
        <title>The Ectocarpus genome and the independent evolution of multicellularity in brown algae.</title>
        <authorList>
            <person name="Cock J.M."/>
            <person name="Sterck L."/>
            <person name="Rouze P."/>
            <person name="Scornet D."/>
            <person name="Allen A.E."/>
            <person name="Amoutzias G."/>
            <person name="Anthouard V."/>
            <person name="Artiguenave F."/>
            <person name="Aury J.M."/>
            <person name="Badger J.H."/>
            <person name="Beszteri B."/>
            <person name="Billiau K."/>
            <person name="Bonnet E."/>
            <person name="Bothwell J.H."/>
            <person name="Bowler C."/>
            <person name="Boyen C."/>
            <person name="Brownlee C."/>
            <person name="Carrano C.J."/>
            <person name="Charrier B."/>
            <person name="Cho G.Y."/>
            <person name="Coelho S.M."/>
            <person name="Collen J."/>
            <person name="Corre E."/>
            <person name="Da Silva C."/>
            <person name="Delage L."/>
            <person name="Delaroque N."/>
            <person name="Dittami S.M."/>
            <person name="Doulbeau S."/>
            <person name="Elias M."/>
            <person name="Farnham G."/>
            <person name="Gachon C.M."/>
            <person name="Gschloessl B."/>
            <person name="Heesch S."/>
            <person name="Jabbari K."/>
            <person name="Jubin C."/>
            <person name="Kawai H."/>
            <person name="Kimura K."/>
            <person name="Kloareg B."/>
            <person name="Kupper F.C."/>
            <person name="Lang D."/>
            <person name="Le Bail A."/>
            <person name="Leblanc C."/>
            <person name="Lerouge P."/>
            <person name="Lohr M."/>
            <person name="Lopez P.J."/>
            <person name="Martens C."/>
            <person name="Maumus F."/>
            <person name="Michel G."/>
            <person name="Miranda-Saavedra D."/>
            <person name="Morales J."/>
            <person name="Moreau H."/>
            <person name="Motomura T."/>
            <person name="Nagasato C."/>
            <person name="Napoli C.A."/>
            <person name="Nelson D.R."/>
            <person name="Nyvall-Collen P."/>
            <person name="Peters A.F."/>
            <person name="Pommier C."/>
            <person name="Potin P."/>
            <person name="Poulain J."/>
            <person name="Quesneville H."/>
            <person name="Read B."/>
            <person name="Rensing S.A."/>
            <person name="Ritter A."/>
            <person name="Rousvoal S."/>
            <person name="Samanta M."/>
            <person name="Samson G."/>
            <person name="Schroeder D.C."/>
            <person name="Segurens B."/>
            <person name="Strittmatter M."/>
            <person name="Tonon T."/>
            <person name="Tregear J.W."/>
            <person name="Valentin K."/>
            <person name="von Dassow P."/>
            <person name="Yamagishi T."/>
            <person name="Van de Peer Y."/>
            <person name="Wincker P."/>
        </authorList>
    </citation>
    <scope>NUCLEOTIDE SEQUENCE [LARGE SCALE GENOMIC DNA]</scope>
    <source>
        <strain evidence="6">Ec32 / CCAP1310/4</strain>
    </source>
</reference>
<evidence type="ECO:0000256" key="2">
    <source>
        <dbReference type="ARBA" id="ARBA00023002"/>
    </source>
</evidence>
<feature type="compositionally biased region" description="Basic and acidic residues" evidence="3">
    <location>
        <begin position="612"/>
        <end position="631"/>
    </location>
</feature>
<dbReference type="GO" id="GO:0016491">
    <property type="term" value="F:oxidoreductase activity"/>
    <property type="evidence" value="ECO:0007669"/>
    <property type="project" value="UniProtKB-KW"/>
</dbReference>
<evidence type="ECO:0000313" key="5">
    <source>
        <dbReference type="EMBL" id="CBJ27507.1"/>
    </source>
</evidence>
<feature type="compositionally biased region" description="Basic residues" evidence="3">
    <location>
        <begin position="567"/>
        <end position="585"/>
    </location>
</feature>
<keyword evidence="2" id="KW-0560">Oxidoreductase</keyword>
<dbReference type="OrthoDB" id="203609at2759"/>
<feature type="region of interest" description="Disordered" evidence="3">
    <location>
        <begin position="567"/>
        <end position="655"/>
    </location>
</feature>
<evidence type="ECO:0000256" key="3">
    <source>
        <dbReference type="SAM" id="MobiDB-lite"/>
    </source>
</evidence>
<feature type="domain" description="Amine oxidase" evidence="4">
    <location>
        <begin position="229"/>
        <end position="531"/>
    </location>
</feature>
<sequence>MESKVLVVGAGLAGLSAARELSHRGYDVIVLEATSRVGGRLLSAKVAETGGAAIDLGAAFIHGIEDNPVAALAQELGLTLVPMDDCTLLGNDGQPVPEAMDQRIQRLWNRVLDECAEKQKHSNNNNNTLPPSGMGSAGDDSRGETSEESHGEGTSGAESEPVEHEGTNRDHAQEPDGDGTHKAVPIDAAQESKGPVGSGRVGGSVDRVVLQRPAHGTDSTAPASLGKVLEETARVHLASFSKSEMEVWDWHRGNLEISCGADLNELDHLHWNQDDEYDFDGDHVIIKEGYAALSSRVAATLDIRLNTEVKMIRLDDAQSNVEVVVNSEGKDTTLRAGYVVVTLPLGVLKARLVRFKPALQDSKLAAIRSMGMGTLNKLVLHFPRIFWDQVDFLGHAGKDRRKWLLFMDMSRVTGRPILVAMSGGPFAVLIERLGDAEITRRAMDVIRRIYPDAPDPVSSQTTRWKTSKFSRGSFSFIPPGCSAEEYDALAEPISDRRGKPRVLFAGEHTTKYHPSTVHGAWLTGLREATRLDSHARAGWHRKGKRDDIFSPDIMYETSVLFDPTRVARRPRKGVRRGTRKVRIRPSKQSDGTDCRRSPRIGLGHGEHHGKRSRSERSTTSDRFRDTDERQKRSLSSPVRDSGRQERQDYFAGGVA</sequence>
<dbReference type="Gene3D" id="3.50.50.60">
    <property type="entry name" value="FAD/NAD(P)-binding domain"/>
    <property type="match status" value="2"/>
</dbReference>
<dbReference type="SUPFAM" id="SSF54373">
    <property type="entry name" value="FAD-linked reductases, C-terminal domain"/>
    <property type="match status" value="1"/>
</dbReference>
<feature type="compositionally biased region" description="Basic and acidic residues" evidence="3">
    <location>
        <begin position="161"/>
        <end position="181"/>
    </location>
</feature>
<dbReference type="Proteomes" id="UP000002630">
    <property type="component" value="Linkage Group LG04"/>
</dbReference>
<evidence type="ECO:0000256" key="1">
    <source>
        <dbReference type="ARBA" id="ARBA00005995"/>
    </source>
</evidence>
<accession>D7G6B2</accession>
<dbReference type="EMBL" id="FN648960">
    <property type="protein sequence ID" value="CBJ27507.1"/>
    <property type="molecule type" value="Genomic_DNA"/>
</dbReference>
<dbReference type="InterPro" id="IPR002937">
    <property type="entry name" value="Amino_oxidase"/>
</dbReference>
<protein>
    <recommendedName>
        <fullName evidence="4">Amine oxidase domain-containing protein</fullName>
    </recommendedName>
</protein>
<dbReference type="PANTHER" id="PTHR10742">
    <property type="entry name" value="FLAVIN MONOAMINE OXIDASE"/>
    <property type="match status" value="1"/>
</dbReference>
<dbReference type="PANTHER" id="PTHR10742:SF386">
    <property type="entry name" value="LYSINE-SPECIFIC HISTONE DEMETHYLASE 1A"/>
    <property type="match status" value="1"/>
</dbReference>
<feature type="compositionally biased region" description="Basic and acidic residues" evidence="3">
    <location>
        <begin position="139"/>
        <end position="151"/>
    </location>
</feature>
<organism evidence="5 6">
    <name type="scientific">Ectocarpus siliculosus</name>
    <name type="common">Brown alga</name>
    <name type="synonym">Conferva siliculosa</name>
    <dbReference type="NCBI Taxonomy" id="2880"/>
    <lineage>
        <taxon>Eukaryota</taxon>
        <taxon>Sar</taxon>
        <taxon>Stramenopiles</taxon>
        <taxon>Ochrophyta</taxon>
        <taxon>PX clade</taxon>
        <taxon>Phaeophyceae</taxon>
        <taxon>Ectocarpales</taxon>
        <taxon>Ectocarpaceae</taxon>
        <taxon>Ectocarpus</taxon>
    </lineage>
</organism>
<feature type="domain" description="Amine oxidase" evidence="4">
    <location>
        <begin position="12"/>
        <end position="122"/>
    </location>
</feature>
<dbReference type="EMBL" id="FN649729">
    <property type="protein sequence ID" value="CBJ27507.1"/>
    <property type="molecule type" value="Genomic_DNA"/>
</dbReference>
<dbReference type="Gene3D" id="3.90.660.10">
    <property type="match status" value="1"/>
</dbReference>
<dbReference type="STRING" id="2880.D7G6B2"/>
<keyword evidence="6" id="KW-1185">Reference proteome</keyword>
<feature type="region of interest" description="Disordered" evidence="3">
    <location>
        <begin position="120"/>
        <end position="183"/>
    </location>
</feature>
<dbReference type="InterPro" id="IPR050281">
    <property type="entry name" value="Flavin_monoamine_oxidase"/>
</dbReference>
<name>D7G6B2_ECTSI</name>
<dbReference type="SUPFAM" id="SSF51905">
    <property type="entry name" value="FAD/NAD(P)-binding domain"/>
    <property type="match status" value="1"/>
</dbReference>
<gene>
    <name evidence="5" type="ORF">Esi_0073_0073</name>
</gene>
<evidence type="ECO:0000259" key="4">
    <source>
        <dbReference type="Pfam" id="PF01593"/>
    </source>
</evidence>
<dbReference type="Pfam" id="PF01593">
    <property type="entry name" value="Amino_oxidase"/>
    <property type="match status" value="2"/>
</dbReference>
<dbReference type="eggNOG" id="KOG0029">
    <property type="taxonomic scope" value="Eukaryota"/>
</dbReference>
<dbReference type="OMA" id="PYVFWGE"/>
<proteinExistence type="inferred from homology"/>
<dbReference type="InterPro" id="IPR036188">
    <property type="entry name" value="FAD/NAD-bd_sf"/>
</dbReference>
<comment type="similarity">
    <text evidence="1">Belongs to the flavin monoamine oxidase family.</text>
</comment>